<dbReference type="PANTHER" id="PTHR43133">
    <property type="entry name" value="RNA POLYMERASE ECF-TYPE SIGMA FACTO"/>
    <property type="match status" value="1"/>
</dbReference>
<dbReference type="InterPro" id="IPR014284">
    <property type="entry name" value="RNA_pol_sigma-70_dom"/>
</dbReference>
<dbReference type="InterPro" id="IPR014325">
    <property type="entry name" value="RNA_pol_sigma-E_actinobac"/>
</dbReference>
<dbReference type="Pfam" id="PF04542">
    <property type="entry name" value="Sigma70_r2"/>
    <property type="match status" value="1"/>
</dbReference>
<feature type="domain" description="RNA polymerase sigma-70 region 2" evidence="7">
    <location>
        <begin position="62"/>
        <end position="123"/>
    </location>
</feature>
<proteinExistence type="inferred from homology"/>
<dbReference type="InterPro" id="IPR039425">
    <property type="entry name" value="RNA_pol_sigma-70-like"/>
</dbReference>
<evidence type="ECO:0000256" key="6">
    <source>
        <dbReference type="SAM" id="MobiDB-lite"/>
    </source>
</evidence>
<evidence type="ECO:0000259" key="8">
    <source>
        <dbReference type="Pfam" id="PF08281"/>
    </source>
</evidence>
<dbReference type="InterPro" id="IPR013324">
    <property type="entry name" value="RNA_pol_sigma_r3/r4-like"/>
</dbReference>
<evidence type="ECO:0000313" key="10">
    <source>
        <dbReference type="Proteomes" id="UP001165143"/>
    </source>
</evidence>
<keyword evidence="3" id="KW-0731">Sigma factor</keyword>
<gene>
    <name evidence="9" type="ORF">Kpho01_31450</name>
</gene>
<feature type="compositionally biased region" description="Gly residues" evidence="6">
    <location>
        <begin position="1"/>
        <end position="12"/>
    </location>
</feature>
<sequence>MGPGGPDTGAGRSGADLSGIRCNRPPTASVLPAGARAFDANDGNGNGMTDEEFDAFYVSSFSLLVGQVYAMTGDWNEAQDAVQEAFLRAWGRRGQLSGSGSPHAWIRTVAWRLAVSRWRRARRGLDLVLRNHLHEDAPGPAPEHTALVAGLRRLPAAQRQAIVLFHLCDLTVAEVAQETGVAEGTVKARLSRGRAALAEHLSDRDEKELIRA</sequence>
<feature type="domain" description="RNA polymerase sigma factor 70 region 4 type 2" evidence="8">
    <location>
        <begin position="147"/>
        <end position="197"/>
    </location>
</feature>
<evidence type="ECO:0000256" key="5">
    <source>
        <dbReference type="ARBA" id="ARBA00023163"/>
    </source>
</evidence>
<dbReference type="InterPro" id="IPR013325">
    <property type="entry name" value="RNA_pol_sigma_r2"/>
</dbReference>
<evidence type="ECO:0000256" key="2">
    <source>
        <dbReference type="ARBA" id="ARBA00023015"/>
    </source>
</evidence>
<evidence type="ECO:0000256" key="4">
    <source>
        <dbReference type="ARBA" id="ARBA00023125"/>
    </source>
</evidence>
<dbReference type="Gene3D" id="1.10.1740.10">
    <property type="match status" value="1"/>
</dbReference>
<dbReference type="Pfam" id="PF08281">
    <property type="entry name" value="Sigma70_r4_2"/>
    <property type="match status" value="1"/>
</dbReference>
<dbReference type="CDD" id="cd06171">
    <property type="entry name" value="Sigma70_r4"/>
    <property type="match status" value="1"/>
</dbReference>
<evidence type="ECO:0000313" key="9">
    <source>
        <dbReference type="EMBL" id="GLW55134.1"/>
    </source>
</evidence>
<evidence type="ECO:0000256" key="1">
    <source>
        <dbReference type="ARBA" id="ARBA00010641"/>
    </source>
</evidence>
<dbReference type="InterPro" id="IPR013249">
    <property type="entry name" value="RNA_pol_sigma70_r4_t2"/>
</dbReference>
<reference evidence="9" key="1">
    <citation type="submission" date="2023-02" db="EMBL/GenBank/DDBJ databases">
        <title>Kitasatospora phosalacinea NBRC 14362.</title>
        <authorList>
            <person name="Ichikawa N."/>
            <person name="Sato H."/>
            <person name="Tonouchi N."/>
        </authorList>
    </citation>
    <scope>NUCLEOTIDE SEQUENCE</scope>
    <source>
        <strain evidence="9">NBRC 14362</strain>
    </source>
</reference>
<dbReference type="AlphaFoldDB" id="A0A9W6PFN3"/>
<dbReference type="GO" id="GO:0003677">
    <property type="term" value="F:DNA binding"/>
    <property type="evidence" value="ECO:0007669"/>
    <property type="project" value="UniProtKB-KW"/>
</dbReference>
<dbReference type="SUPFAM" id="SSF88946">
    <property type="entry name" value="Sigma2 domain of RNA polymerase sigma factors"/>
    <property type="match status" value="1"/>
</dbReference>
<evidence type="ECO:0000256" key="3">
    <source>
        <dbReference type="ARBA" id="ARBA00023082"/>
    </source>
</evidence>
<organism evidence="9 10">
    <name type="scientific">Kitasatospora phosalacinea</name>
    <dbReference type="NCBI Taxonomy" id="2065"/>
    <lineage>
        <taxon>Bacteria</taxon>
        <taxon>Bacillati</taxon>
        <taxon>Actinomycetota</taxon>
        <taxon>Actinomycetes</taxon>
        <taxon>Kitasatosporales</taxon>
        <taxon>Streptomycetaceae</taxon>
        <taxon>Kitasatospora</taxon>
    </lineage>
</organism>
<comment type="caution">
    <text evidence="9">The sequence shown here is derived from an EMBL/GenBank/DDBJ whole genome shotgun (WGS) entry which is preliminary data.</text>
</comment>
<dbReference type="Gene3D" id="1.10.10.10">
    <property type="entry name" value="Winged helix-like DNA-binding domain superfamily/Winged helix DNA-binding domain"/>
    <property type="match status" value="1"/>
</dbReference>
<evidence type="ECO:0000259" key="7">
    <source>
        <dbReference type="Pfam" id="PF04542"/>
    </source>
</evidence>
<dbReference type="InterPro" id="IPR036388">
    <property type="entry name" value="WH-like_DNA-bd_sf"/>
</dbReference>
<keyword evidence="5" id="KW-0804">Transcription</keyword>
<keyword evidence="2" id="KW-0805">Transcription regulation</keyword>
<dbReference type="NCBIfam" id="TIGR02937">
    <property type="entry name" value="sigma70-ECF"/>
    <property type="match status" value="1"/>
</dbReference>
<dbReference type="GO" id="GO:0016987">
    <property type="term" value="F:sigma factor activity"/>
    <property type="evidence" value="ECO:0007669"/>
    <property type="project" value="UniProtKB-KW"/>
</dbReference>
<name>A0A9W6PFN3_9ACTN</name>
<dbReference type="Proteomes" id="UP001165143">
    <property type="component" value="Unassembled WGS sequence"/>
</dbReference>
<dbReference type="PANTHER" id="PTHR43133:SF50">
    <property type="entry name" value="ECF RNA POLYMERASE SIGMA FACTOR SIGM"/>
    <property type="match status" value="1"/>
</dbReference>
<dbReference type="GO" id="GO:0006352">
    <property type="term" value="P:DNA-templated transcription initiation"/>
    <property type="evidence" value="ECO:0007669"/>
    <property type="project" value="InterPro"/>
</dbReference>
<accession>A0A9W6PFN3</accession>
<dbReference type="EMBL" id="BSRX01000016">
    <property type="protein sequence ID" value="GLW55134.1"/>
    <property type="molecule type" value="Genomic_DNA"/>
</dbReference>
<dbReference type="InterPro" id="IPR007627">
    <property type="entry name" value="RNA_pol_sigma70_r2"/>
</dbReference>
<comment type="similarity">
    <text evidence="1">Belongs to the sigma-70 factor family. ECF subfamily.</text>
</comment>
<feature type="region of interest" description="Disordered" evidence="6">
    <location>
        <begin position="1"/>
        <end position="22"/>
    </location>
</feature>
<protein>
    <submittedName>
        <fullName evidence="9">RNA polymerase sigma24 factor</fullName>
    </submittedName>
</protein>
<dbReference type="NCBIfam" id="TIGR02983">
    <property type="entry name" value="SigE-fam_strep"/>
    <property type="match status" value="1"/>
</dbReference>
<dbReference type="SUPFAM" id="SSF88659">
    <property type="entry name" value="Sigma3 and sigma4 domains of RNA polymerase sigma factors"/>
    <property type="match status" value="1"/>
</dbReference>
<keyword evidence="4" id="KW-0238">DNA-binding</keyword>